<dbReference type="Proteomes" id="UP000622317">
    <property type="component" value="Unassembled WGS sequence"/>
</dbReference>
<gene>
    <name evidence="4" type="ORF">IEN85_05960</name>
</gene>
<dbReference type="PROSITE" id="PS51186">
    <property type="entry name" value="GNAT"/>
    <property type="match status" value="1"/>
</dbReference>
<dbReference type="InterPro" id="IPR000182">
    <property type="entry name" value="GNAT_dom"/>
</dbReference>
<evidence type="ECO:0000259" key="3">
    <source>
        <dbReference type="PROSITE" id="PS51186"/>
    </source>
</evidence>
<dbReference type="PANTHER" id="PTHR43626">
    <property type="entry name" value="ACYL-COA N-ACYLTRANSFERASE"/>
    <property type="match status" value="1"/>
</dbReference>
<organism evidence="4 5">
    <name type="scientific">Pelagicoccus enzymogenes</name>
    <dbReference type="NCBI Taxonomy" id="2773457"/>
    <lineage>
        <taxon>Bacteria</taxon>
        <taxon>Pseudomonadati</taxon>
        <taxon>Verrucomicrobiota</taxon>
        <taxon>Opitutia</taxon>
        <taxon>Puniceicoccales</taxon>
        <taxon>Pelagicoccaceae</taxon>
        <taxon>Pelagicoccus</taxon>
    </lineage>
</organism>
<protein>
    <submittedName>
        <fullName evidence="4">GNAT family N-acetyltransferase</fullName>
    </submittedName>
</protein>
<comment type="caution">
    <text evidence="4">The sequence shown here is derived from an EMBL/GenBank/DDBJ whole genome shotgun (WGS) entry which is preliminary data.</text>
</comment>
<proteinExistence type="predicted"/>
<name>A0A927F8B9_9BACT</name>
<feature type="domain" description="N-acetyltransferase" evidence="3">
    <location>
        <begin position="5"/>
        <end position="137"/>
    </location>
</feature>
<dbReference type="SUPFAM" id="SSF55729">
    <property type="entry name" value="Acyl-CoA N-acyltransferases (Nat)"/>
    <property type="match status" value="1"/>
</dbReference>
<sequence>MQTEILYRSEKRLPEAQVQALYRANHWSSAELPGTLLAALANSHSLVSAWKGETLVGLGNALSDGHLVVYYPHLLVLPEYQGQGIGSEIMKRLQARYAGFHMHILTADGEAVDFYHKLGFTRAGKTQPMWIYEGNDH</sequence>
<dbReference type="PANTHER" id="PTHR43626:SF4">
    <property type="entry name" value="GCN5-RELATED N-ACETYLTRANSFERASE 2, CHLOROPLASTIC"/>
    <property type="match status" value="1"/>
</dbReference>
<evidence type="ECO:0000256" key="2">
    <source>
        <dbReference type="ARBA" id="ARBA00023315"/>
    </source>
</evidence>
<dbReference type="CDD" id="cd04301">
    <property type="entry name" value="NAT_SF"/>
    <property type="match status" value="1"/>
</dbReference>
<keyword evidence="2" id="KW-0012">Acyltransferase</keyword>
<dbReference type="InterPro" id="IPR016181">
    <property type="entry name" value="Acyl_CoA_acyltransferase"/>
</dbReference>
<keyword evidence="5" id="KW-1185">Reference proteome</keyword>
<evidence type="ECO:0000313" key="5">
    <source>
        <dbReference type="Proteomes" id="UP000622317"/>
    </source>
</evidence>
<dbReference type="RefSeq" id="WP_191616151.1">
    <property type="nucleotide sequence ID" value="NZ_JACYFG010000006.1"/>
</dbReference>
<dbReference type="InterPro" id="IPR045039">
    <property type="entry name" value="NSI-like"/>
</dbReference>
<evidence type="ECO:0000256" key="1">
    <source>
        <dbReference type="ARBA" id="ARBA00022679"/>
    </source>
</evidence>
<dbReference type="EMBL" id="JACYFG010000006">
    <property type="protein sequence ID" value="MBD5779030.1"/>
    <property type="molecule type" value="Genomic_DNA"/>
</dbReference>
<accession>A0A927F8B9</accession>
<dbReference type="AlphaFoldDB" id="A0A927F8B9"/>
<dbReference type="GO" id="GO:0005737">
    <property type="term" value="C:cytoplasm"/>
    <property type="evidence" value="ECO:0007669"/>
    <property type="project" value="TreeGrafter"/>
</dbReference>
<reference evidence="4" key="1">
    <citation type="submission" date="2020-09" db="EMBL/GenBank/DDBJ databases">
        <title>Pelagicoccus enzymogenes sp. nov. with an EPS production, isolated from marine sediment.</title>
        <authorList>
            <person name="Feng X."/>
        </authorList>
    </citation>
    <scope>NUCLEOTIDE SEQUENCE</scope>
    <source>
        <strain evidence="4">NFK12</strain>
    </source>
</reference>
<dbReference type="Gene3D" id="3.40.630.30">
    <property type="match status" value="1"/>
</dbReference>
<evidence type="ECO:0000313" key="4">
    <source>
        <dbReference type="EMBL" id="MBD5779030.1"/>
    </source>
</evidence>
<dbReference type="GO" id="GO:0008080">
    <property type="term" value="F:N-acetyltransferase activity"/>
    <property type="evidence" value="ECO:0007669"/>
    <property type="project" value="InterPro"/>
</dbReference>
<dbReference type="Pfam" id="PF13673">
    <property type="entry name" value="Acetyltransf_10"/>
    <property type="match status" value="1"/>
</dbReference>
<keyword evidence="1" id="KW-0808">Transferase</keyword>